<evidence type="ECO:0008006" key="3">
    <source>
        <dbReference type="Google" id="ProtNLM"/>
    </source>
</evidence>
<reference evidence="1" key="1">
    <citation type="journal article" date="2014" name="Int. J. Syst. Evol. Microbiol.">
        <title>Complete genome sequence of Corynebacterium casei LMG S-19264T (=DSM 44701T), isolated from a smear-ripened cheese.</title>
        <authorList>
            <consortium name="US DOE Joint Genome Institute (JGI-PGF)"/>
            <person name="Walter F."/>
            <person name="Albersmeier A."/>
            <person name="Kalinowski J."/>
            <person name="Ruckert C."/>
        </authorList>
    </citation>
    <scope>NUCLEOTIDE SEQUENCE</scope>
    <source>
        <strain evidence="1">KCTC 22169</strain>
    </source>
</reference>
<gene>
    <name evidence="1" type="ORF">GCM10007392_29960</name>
</gene>
<dbReference type="InterPro" id="IPR003797">
    <property type="entry name" value="DegV"/>
</dbReference>
<proteinExistence type="predicted"/>
<dbReference type="Pfam" id="PF02645">
    <property type="entry name" value="DegV"/>
    <property type="match status" value="1"/>
</dbReference>
<dbReference type="Gene3D" id="3.40.50.10170">
    <property type="match status" value="1"/>
</dbReference>
<keyword evidence="2" id="KW-1185">Reference proteome</keyword>
<accession>A0A918NDV3</accession>
<comment type="caution">
    <text evidence="1">The sequence shown here is derived from an EMBL/GenBank/DDBJ whole genome shotgun (WGS) entry which is preliminary data.</text>
</comment>
<protein>
    <recommendedName>
        <fullName evidence="3">EDD domain protein, DegV family</fullName>
    </recommendedName>
</protein>
<sequence length="310" mass="35741">MYLTLLTDATCDLPSSVITRFEAKVLPTILEPLNRSDGTLWVDDRSHKHTQAVYHRMTESKDKPWRSLGGDTDAFILNLTDHWIYHSDSLQVITPAQAWSPTHQKLRESSFVVQPELDQRREAANLKGHYRVRLLDSGQLYAGYGLVMHETMDLHREHKVSIDKLRKPLDAFRKRVQMLYSCPDPGRLHRLKDPRFETLGWLKQQQLRLGGTPIFSLHDDQHNLIERAPRKQSVDHLLNRILEELEERRITYRVVNVSYAGPLAEVRTRPLFRKLHEVVLHQGGHVWLSTMSATSAVELGRGALSVAFVV</sequence>
<evidence type="ECO:0000313" key="1">
    <source>
        <dbReference type="EMBL" id="GGX59977.1"/>
    </source>
</evidence>
<evidence type="ECO:0000313" key="2">
    <source>
        <dbReference type="Proteomes" id="UP000626148"/>
    </source>
</evidence>
<name>A0A918NDV3_9GAMM</name>
<dbReference type="RefSeq" id="WP_189610099.1">
    <property type="nucleotide sequence ID" value="NZ_BMXR01000007.1"/>
</dbReference>
<dbReference type="SUPFAM" id="SSF82549">
    <property type="entry name" value="DAK1/DegV-like"/>
    <property type="match status" value="1"/>
</dbReference>
<dbReference type="PROSITE" id="PS51482">
    <property type="entry name" value="DEGV"/>
    <property type="match status" value="1"/>
</dbReference>
<dbReference type="Proteomes" id="UP000626148">
    <property type="component" value="Unassembled WGS sequence"/>
</dbReference>
<dbReference type="EMBL" id="BMXR01000007">
    <property type="protein sequence ID" value="GGX59977.1"/>
    <property type="molecule type" value="Genomic_DNA"/>
</dbReference>
<organism evidence="1 2">
    <name type="scientific">Saccharospirillum salsuginis</name>
    <dbReference type="NCBI Taxonomy" id="418750"/>
    <lineage>
        <taxon>Bacteria</taxon>
        <taxon>Pseudomonadati</taxon>
        <taxon>Pseudomonadota</taxon>
        <taxon>Gammaproteobacteria</taxon>
        <taxon>Oceanospirillales</taxon>
        <taxon>Saccharospirillaceae</taxon>
        <taxon>Saccharospirillum</taxon>
    </lineage>
</organism>
<dbReference type="AlphaFoldDB" id="A0A918NDV3"/>
<reference evidence="1" key="2">
    <citation type="submission" date="2020-09" db="EMBL/GenBank/DDBJ databases">
        <authorList>
            <person name="Sun Q."/>
            <person name="Kim S."/>
        </authorList>
    </citation>
    <scope>NUCLEOTIDE SEQUENCE</scope>
    <source>
        <strain evidence="1">KCTC 22169</strain>
    </source>
</reference>